<name>A0ABV2YXM8_9ACTN</name>
<dbReference type="EMBL" id="JBEZVI010000006">
    <property type="protein sequence ID" value="MEU3710503.1"/>
    <property type="molecule type" value="Genomic_DNA"/>
</dbReference>
<dbReference type="RefSeq" id="WP_030284442.1">
    <property type="nucleotide sequence ID" value="NZ_JBEZVI010000006.1"/>
</dbReference>
<evidence type="ECO:0000313" key="2">
    <source>
        <dbReference type="Proteomes" id="UP001550853"/>
    </source>
</evidence>
<reference evidence="1 2" key="1">
    <citation type="submission" date="2024-06" db="EMBL/GenBank/DDBJ databases">
        <title>The Natural Products Discovery Center: Release of the First 8490 Sequenced Strains for Exploring Actinobacteria Biosynthetic Diversity.</title>
        <authorList>
            <person name="Kalkreuter E."/>
            <person name="Kautsar S.A."/>
            <person name="Yang D."/>
            <person name="Bader C.D."/>
            <person name="Teijaro C.N."/>
            <person name="Fluegel L."/>
            <person name="Davis C.M."/>
            <person name="Simpson J.R."/>
            <person name="Lauterbach L."/>
            <person name="Steele A.D."/>
            <person name="Gui C."/>
            <person name="Meng S."/>
            <person name="Li G."/>
            <person name="Viehrig K."/>
            <person name="Ye F."/>
            <person name="Su P."/>
            <person name="Kiefer A.F."/>
            <person name="Nichols A."/>
            <person name="Cepeda A.J."/>
            <person name="Yan W."/>
            <person name="Fan B."/>
            <person name="Jiang Y."/>
            <person name="Adhikari A."/>
            <person name="Zheng C.-J."/>
            <person name="Schuster L."/>
            <person name="Cowan T.M."/>
            <person name="Smanski M.J."/>
            <person name="Chevrette M.G."/>
            <person name="De Carvalho L.P.S."/>
            <person name="Shen B."/>
        </authorList>
    </citation>
    <scope>NUCLEOTIDE SEQUENCE [LARGE SCALE GENOMIC DNA]</scope>
    <source>
        <strain evidence="1 2">NPDC033039</strain>
    </source>
</reference>
<accession>A0ABV2YXM8</accession>
<protein>
    <submittedName>
        <fullName evidence="1">Uncharacterized protein</fullName>
    </submittedName>
</protein>
<dbReference type="Proteomes" id="UP001550853">
    <property type="component" value="Unassembled WGS sequence"/>
</dbReference>
<sequence length="74" mass="8223">MQTFTNAARNTLVDELDIPADMRAAFDKATYNASRNLWSVDLTDDQLGTALHLLRANNRKQGPWGDAQDASRTS</sequence>
<evidence type="ECO:0000313" key="1">
    <source>
        <dbReference type="EMBL" id="MEU3710503.1"/>
    </source>
</evidence>
<gene>
    <name evidence="1" type="ORF">AB0E61_10410</name>
</gene>
<keyword evidence="2" id="KW-1185">Reference proteome</keyword>
<proteinExistence type="predicted"/>
<comment type="caution">
    <text evidence="1">The sequence shown here is derived from an EMBL/GenBank/DDBJ whole genome shotgun (WGS) entry which is preliminary data.</text>
</comment>
<organism evidence="1 2">
    <name type="scientific">Streptomyces catenulae</name>
    <dbReference type="NCBI Taxonomy" id="66875"/>
    <lineage>
        <taxon>Bacteria</taxon>
        <taxon>Bacillati</taxon>
        <taxon>Actinomycetota</taxon>
        <taxon>Actinomycetes</taxon>
        <taxon>Kitasatosporales</taxon>
        <taxon>Streptomycetaceae</taxon>
        <taxon>Streptomyces</taxon>
    </lineage>
</organism>